<dbReference type="EMBL" id="CP010536">
    <property type="protein sequence ID" value="AJG18774.1"/>
    <property type="molecule type" value="Genomic_DNA"/>
</dbReference>
<sequence>MSYGCHNNDNRQAGYFAQDGWIYAESTDVTTRMARMVFVLDVMSTGCQYSQSTKDQRCEGCKWKP</sequence>
<dbReference type="STRING" id="68895.RR42_m1372"/>
<keyword evidence="2" id="KW-1185">Reference proteome</keyword>
<proteinExistence type="predicted"/>
<dbReference type="KEGG" id="cbw:RR42_m1372"/>
<protein>
    <submittedName>
        <fullName evidence="1">Uncharacterized protein</fullName>
    </submittedName>
</protein>
<evidence type="ECO:0000313" key="1">
    <source>
        <dbReference type="EMBL" id="AJG18774.1"/>
    </source>
</evidence>
<reference evidence="1 2" key="1">
    <citation type="journal article" date="2015" name="Genome Announc.">
        <title>Complete Genome Sequence of Cupriavidus basilensis 4G11, Isolated from the Oak Ridge Field Research Center Site.</title>
        <authorList>
            <person name="Ray J."/>
            <person name="Waters R.J."/>
            <person name="Skerker J.M."/>
            <person name="Kuehl J.V."/>
            <person name="Price M.N."/>
            <person name="Huang J."/>
            <person name="Chakraborty R."/>
            <person name="Arkin A.P."/>
            <person name="Deutschbauer A."/>
        </authorList>
    </citation>
    <scope>NUCLEOTIDE SEQUENCE [LARGE SCALE GENOMIC DNA]</scope>
    <source>
        <strain evidence="1">4G11</strain>
    </source>
</reference>
<evidence type="ECO:0000313" key="2">
    <source>
        <dbReference type="Proteomes" id="UP000031843"/>
    </source>
</evidence>
<gene>
    <name evidence="1" type="ORF">RR42_m1372</name>
</gene>
<dbReference type="RefSeq" id="WP_043345043.1">
    <property type="nucleotide sequence ID" value="NZ_CP010536.1"/>
</dbReference>
<dbReference type="AlphaFoldDB" id="A0A0C4Y979"/>
<accession>A0A0C4Y979</accession>
<name>A0A0C4Y979_9BURK</name>
<dbReference type="Proteomes" id="UP000031843">
    <property type="component" value="Chromosome main"/>
</dbReference>
<organism evidence="1 2">
    <name type="scientific">Cupriavidus basilensis</name>
    <dbReference type="NCBI Taxonomy" id="68895"/>
    <lineage>
        <taxon>Bacteria</taxon>
        <taxon>Pseudomonadati</taxon>
        <taxon>Pseudomonadota</taxon>
        <taxon>Betaproteobacteria</taxon>
        <taxon>Burkholderiales</taxon>
        <taxon>Burkholderiaceae</taxon>
        <taxon>Cupriavidus</taxon>
    </lineage>
</organism>